<sequence>GHPKQLSIHLWRTLHTDGPKFNTLTYNMRSPVFNELRRALSKLPNQGRIVTYEGQDAEGKSESGDKEYPCLLRATDGKHTTISTHILSSSLPAFHAQYGTLLKSTMTQTLRKRDKKKEKARLEQLALKKKKIMEGVQVVGPKRGNRRRKRVRLEKVKQRLEESRKRFEERERKAR</sequence>
<comment type="caution">
    <text evidence="1">The sequence shown here is derived from an EMBL/GenBank/DDBJ whole genome shotgun (WGS) entry which is preliminary data.</text>
</comment>
<dbReference type="Proteomes" id="UP000789525">
    <property type="component" value="Unassembled WGS sequence"/>
</dbReference>
<feature type="non-terminal residue" evidence="1">
    <location>
        <position position="1"/>
    </location>
</feature>
<dbReference type="EMBL" id="CAJVPT010029499">
    <property type="protein sequence ID" value="CAG8691063.1"/>
    <property type="molecule type" value="Genomic_DNA"/>
</dbReference>
<name>A0ACA9P511_9GLOM</name>
<proteinExistence type="predicted"/>
<evidence type="ECO:0000313" key="1">
    <source>
        <dbReference type="EMBL" id="CAG8691063.1"/>
    </source>
</evidence>
<keyword evidence="2" id="KW-1185">Reference proteome</keyword>
<reference evidence="1" key="1">
    <citation type="submission" date="2021-06" db="EMBL/GenBank/DDBJ databases">
        <authorList>
            <person name="Kallberg Y."/>
            <person name="Tangrot J."/>
            <person name="Rosling A."/>
        </authorList>
    </citation>
    <scope>NUCLEOTIDE SEQUENCE</scope>
    <source>
        <strain evidence="1">CL356</strain>
    </source>
</reference>
<gene>
    <name evidence="1" type="ORF">ACOLOM_LOCUS9833</name>
</gene>
<accession>A0ACA9P511</accession>
<protein>
    <submittedName>
        <fullName evidence="1">17351_t:CDS:1</fullName>
    </submittedName>
</protein>
<organism evidence="1 2">
    <name type="scientific">Acaulospora colombiana</name>
    <dbReference type="NCBI Taxonomy" id="27376"/>
    <lineage>
        <taxon>Eukaryota</taxon>
        <taxon>Fungi</taxon>
        <taxon>Fungi incertae sedis</taxon>
        <taxon>Mucoromycota</taxon>
        <taxon>Glomeromycotina</taxon>
        <taxon>Glomeromycetes</taxon>
        <taxon>Diversisporales</taxon>
        <taxon>Acaulosporaceae</taxon>
        <taxon>Acaulospora</taxon>
    </lineage>
</organism>
<evidence type="ECO:0000313" key="2">
    <source>
        <dbReference type="Proteomes" id="UP000789525"/>
    </source>
</evidence>